<accession>A0A2T0LSC6</accession>
<dbReference type="InterPro" id="IPR001633">
    <property type="entry name" value="EAL_dom"/>
</dbReference>
<dbReference type="EMBL" id="PVNH01000007">
    <property type="protein sequence ID" value="PRX46554.1"/>
    <property type="molecule type" value="Genomic_DNA"/>
</dbReference>
<dbReference type="RefSeq" id="WP_106179958.1">
    <property type="nucleotide sequence ID" value="NZ_PVNH01000007.1"/>
</dbReference>
<dbReference type="SMART" id="SM00267">
    <property type="entry name" value="GGDEF"/>
    <property type="match status" value="1"/>
</dbReference>
<evidence type="ECO:0000259" key="2">
    <source>
        <dbReference type="PROSITE" id="PS50887"/>
    </source>
</evidence>
<dbReference type="PANTHER" id="PTHR33121:SF70">
    <property type="entry name" value="SIGNALING PROTEIN YKOW"/>
    <property type="match status" value="1"/>
</dbReference>
<name>A0A2T0LSC6_9PSEU</name>
<dbReference type="InterPro" id="IPR035919">
    <property type="entry name" value="EAL_sf"/>
</dbReference>
<dbReference type="GO" id="GO:0071111">
    <property type="term" value="F:cyclic-guanylate-specific phosphodiesterase activity"/>
    <property type="evidence" value="ECO:0007669"/>
    <property type="project" value="InterPro"/>
</dbReference>
<feature type="domain" description="GGDEF" evidence="2">
    <location>
        <begin position="412"/>
        <end position="540"/>
    </location>
</feature>
<organism evidence="3 4">
    <name type="scientific">Prauserella shujinwangii</name>
    <dbReference type="NCBI Taxonomy" id="1453103"/>
    <lineage>
        <taxon>Bacteria</taxon>
        <taxon>Bacillati</taxon>
        <taxon>Actinomycetota</taxon>
        <taxon>Actinomycetes</taxon>
        <taxon>Pseudonocardiales</taxon>
        <taxon>Pseudonocardiaceae</taxon>
        <taxon>Prauserella</taxon>
    </lineage>
</organism>
<dbReference type="OrthoDB" id="1673646at2"/>
<dbReference type="InterPro" id="IPR043128">
    <property type="entry name" value="Rev_trsase/Diguanyl_cyclase"/>
</dbReference>
<dbReference type="CDD" id="cd01948">
    <property type="entry name" value="EAL"/>
    <property type="match status" value="1"/>
</dbReference>
<evidence type="ECO:0000313" key="3">
    <source>
        <dbReference type="EMBL" id="PRX46554.1"/>
    </source>
</evidence>
<dbReference type="SMART" id="SM00052">
    <property type="entry name" value="EAL"/>
    <property type="match status" value="1"/>
</dbReference>
<dbReference type="Gene3D" id="3.30.70.270">
    <property type="match status" value="1"/>
</dbReference>
<dbReference type="Gene3D" id="3.20.20.450">
    <property type="entry name" value="EAL domain"/>
    <property type="match status" value="1"/>
</dbReference>
<dbReference type="SUPFAM" id="SSF54631">
    <property type="entry name" value="CBS-domain pair"/>
    <property type="match status" value="1"/>
</dbReference>
<gene>
    <name evidence="3" type="ORF">B0I33_107131</name>
</gene>
<dbReference type="PROSITE" id="PS50883">
    <property type="entry name" value="EAL"/>
    <property type="match status" value="1"/>
</dbReference>
<dbReference type="AlphaFoldDB" id="A0A2T0LSC6"/>
<comment type="caution">
    <text evidence="3">The sequence shown here is derived from an EMBL/GenBank/DDBJ whole genome shotgun (WGS) entry which is preliminary data.</text>
</comment>
<dbReference type="Pfam" id="PF00990">
    <property type="entry name" value="GGDEF"/>
    <property type="match status" value="1"/>
</dbReference>
<protein>
    <submittedName>
        <fullName evidence="3">Diguanylate cyclase/phosphodiesterase</fullName>
    </submittedName>
</protein>
<dbReference type="Proteomes" id="UP000238362">
    <property type="component" value="Unassembled WGS sequence"/>
</dbReference>
<dbReference type="PANTHER" id="PTHR33121">
    <property type="entry name" value="CYCLIC DI-GMP PHOSPHODIESTERASE PDEF"/>
    <property type="match status" value="1"/>
</dbReference>
<dbReference type="PROSITE" id="PS50887">
    <property type="entry name" value="GGDEF"/>
    <property type="match status" value="1"/>
</dbReference>
<evidence type="ECO:0000313" key="4">
    <source>
        <dbReference type="Proteomes" id="UP000238362"/>
    </source>
</evidence>
<dbReference type="InterPro" id="IPR000160">
    <property type="entry name" value="GGDEF_dom"/>
</dbReference>
<evidence type="ECO:0000259" key="1">
    <source>
        <dbReference type="PROSITE" id="PS50883"/>
    </source>
</evidence>
<dbReference type="SUPFAM" id="SSF55073">
    <property type="entry name" value="Nucleotide cyclase"/>
    <property type="match status" value="1"/>
</dbReference>
<reference evidence="3 4" key="1">
    <citation type="submission" date="2018-03" db="EMBL/GenBank/DDBJ databases">
        <title>Genomic Encyclopedia of Type Strains, Phase III (KMG-III): the genomes of soil and plant-associated and newly described type strains.</title>
        <authorList>
            <person name="Whitman W."/>
        </authorList>
    </citation>
    <scope>NUCLEOTIDE SEQUENCE [LARGE SCALE GENOMIC DNA]</scope>
    <source>
        <strain evidence="3 4">CGMCC 4.7125</strain>
    </source>
</reference>
<dbReference type="SUPFAM" id="SSF141868">
    <property type="entry name" value="EAL domain-like"/>
    <property type="match status" value="1"/>
</dbReference>
<sequence>MSQVRFAFQPLYSLHTGGVVAVEALARPPSGEVRELLGSALRQGRLVEVDAGLAARAVLDEAELDTLLPLHLNITALTAAAPAEALAPLHEALTTAHRRPREVVLEIGPPFHSVPSGALLGGLRRLADAGFRLAFDGLGAGDLPLNLLAESRVDLVKLDRTALRRLPDDLATVALVEALVHYTARTQSRLVATGIETEEQLETVRRIGVRVVQGNLFAPARPGMTATGTLTLASPDNQLGPPSFTPTAMPSIDAFLRPATTLPAEATCEEVRTVLAAHDAPTGIVGVDLDDRPQWSIDRTRFLLAVTGPFGHALHAHRPAARLADPPHVIRKGAAAIELLDLVADADWNRTGDDIVVVDEDGRCEGVVFVHEIMRGMAEAKIEEAAALNPLTRLPGSDAVARDVDRRVAASQPVVVGWLDVDSFKRVNDTVGFAAGDDLIRALGRRLTELSATLGDVVVSHVGGDDFLIACGIDRITKLADGVLESAWSAEGVPVTVSLATLVCAGSSVGSYREISRMLAPLKKEAKAVTGSSWVNGWPGSDRLEILRGQPPSPGNRRSAG</sequence>
<proteinExistence type="predicted"/>
<dbReference type="Pfam" id="PF00563">
    <property type="entry name" value="EAL"/>
    <property type="match status" value="1"/>
</dbReference>
<dbReference type="InterPro" id="IPR046342">
    <property type="entry name" value="CBS_dom_sf"/>
</dbReference>
<keyword evidence="4" id="KW-1185">Reference proteome</keyword>
<feature type="domain" description="EAL" evidence="1">
    <location>
        <begin position="1"/>
        <end position="234"/>
    </location>
</feature>
<dbReference type="InterPro" id="IPR050706">
    <property type="entry name" value="Cyclic-di-GMP_PDE-like"/>
</dbReference>
<dbReference type="InterPro" id="IPR029787">
    <property type="entry name" value="Nucleotide_cyclase"/>
</dbReference>